<dbReference type="Gene3D" id="3.40.50.11840">
    <property type="entry name" value="Diphthamide synthesis DPH1/DPH2 domain 1"/>
    <property type="match status" value="1"/>
</dbReference>
<dbReference type="Gene3D" id="3.40.50.11860">
    <property type="entry name" value="Diphthamide synthesis DPH1/DPH2 domain 3"/>
    <property type="match status" value="1"/>
</dbReference>
<dbReference type="EMBL" id="LWCA01000010">
    <property type="protein sequence ID" value="OAF71999.1"/>
    <property type="molecule type" value="Genomic_DNA"/>
</dbReference>
<evidence type="ECO:0000256" key="2">
    <source>
        <dbReference type="ARBA" id="ARBA00001966"/>
    </source>
</evidence>
<organism evidence="20 21">
    <name type="scientific">Intoshia linei</name>
    <dbReference type="NCBI Taxonomy" id="1819745"/>
    <lineage>
        <taxon>Eukaryota</taxon>
        <taxon>Metazoa</taxon>
        <taxon>Spiralia</taxon>
        <taxon>Lophotrochozoa</taxon>
        <taxon>Mesozoa</taxon>
        <taxon>Orthonectida</taxon>
        <taxon>Rhopaluridae</taxon>
        <taxon>Intoshia</taxon>
    </lineage>
</organism>
<evidence type="ECO:0000256" key="8">
    <source>
        <dbReference type="ARBA" id="ARBA00021915"/>
    </source>
</evidence>
<evidence type="ECO:0000256" key="4">
    <source>
        <dbReference type="ARBA" id="ARBA00006490"/>
    </source>
</evidence>
<name>A0A177BCH0_9BILA</name>
<evidence type="ECO:0000256" key="17">
    <source>
        <dbReference type="ARBA" id="ARBA00032789"/>
    </source>
</evidence>
<evidence type="ECO:0000256" key="6">
    <source>
        <dbReference type="ARBA" id="ARBA00012221"/>
    </source>
</evidence>
<keyword evidence="14" id="KW-0411">Iron-sulfur</keyword>
<dbReference type="GO" id="GO:0051536">
    <property type="term" value="F:iron-sulfur cluster binding"/>
    <property type="evidence" value="ECO:0007669"/>
    <property type="project" value="UniProtKB-KW"/>
</dbReference>
<dbReference type="Gene3D" id="3.90.1150.10">
    <property type="entry name" value="Aspartate Aminotransferase, domain 1"/>
    <property type="match status" value="1"/>
</dbReference>
<evidence type="ECO:0000256" key="9">
    <source>
        <dbReference type="ARBA" id="ARBA00022679"/>
    </source>
</evidence>
<proteinExistence type="inferred from homology"/>
<evidence type="ECO:0000256" key="12">
    <source>
        <dbReference type="ARBA" id="ARBA00022898"/>
    </source>
</evidence>
<dbReference type="NCBIfam" id="TIGR00322">
    <property type="entry name" value="diphth2_R"/>
    <property type="match status" value="1"/>
</dbReference>
<dbReference type="HAMAP" id="MF_00331">
    <property type="entry name" value="Cys_desulf_IscS"/>
    <property type="match status" value="1"/>
</dbReference>
<keyword evidence="21" id="KW-1185">Reference proteome</keyword>
<accession>A0A177BCH0</accession>
<keyword evidence="10" id="KW-0949">S-adenosyl-L-methionine</keyword>
<dbReference type="Pfam" id="PF01866">
    <property type="entry name" value="Diphthamide_syn"/>
    <property type="match status" value="1"/>
</dbReference>
<evidence type="ECO:0000313" key="20">
    <source>
        <dbReference type="EMBL" id="OAF71999.1"/>
    </source>
</evidence>
<evidence type="ECO:0000256" key="18">
    <source>
        <dbReference type="ARBA" id="ARBA00048403"/>
    </source>
</evidence>
<dbReference type="InterPro" id="IPR016435">
    <property type="entry name" value="DPH1/DPH2"/>
</dbReference>
<keyword evidence="9" id="KW-0808">Transferase</keyword>
<dbReference type="UniPathway" id="UPA00559"/>
<dbReference type="InterPro" id="IPR015424">
    <property type="entry name" value="PyrdxlP-dep_Trfase"/>
</dbReference>
<dbReference type="FunFam" id="3.90.1150.10:FF:000002">
    <property type="entry name" value="Cysteine desulfurase IscS"/>
    <property type="match status" value="1"/>
</dbReference>
<comment type="caution">
    <text evidence="20">The sequence shown here is derived from an EMBL/GenBank/DDBJ whole genome shotgun (WGS) entry which is preliminary data.</text>
</comment>
<dbReference type="FunFam" id="3.40.640.10:FF:000003">
    <property type="entry name" value="Cysteine desulfurase IscS"/>
    <property type="match status" value="1"/>
</dbReference>
<dbReference type="GO" id="GO:0099128">
    <property type="term" value="C:mitochondrial [2Fe-2S] assembly complex"/>
    <property type="evidence" value="ECO:0007669"/>
    <property type="project" value="UniProtKB-ARBA"/>
</dbReference>
<dbReference type="GO" id="GO:0017183">
    <property type="term" value="P:protein histidyl modification to diphthamide"/>
    <property type="evidence" value="ECO:0007669"/>
    <property type="project" value="UniProtKB-UniPathway"/>
</dbReference>
<reference evidence="20 21" key="1">
    <citation type="submission" date="2016-04" db="EMBL/GenBank/DDBJ databases">
        <title>The genome of Intoshia linei affirms orthonectids as highly simplified spiralians.</title>
        <authorList>
            <person name="Mikhailov K.V."/>
            <person name="Slusarev G.S."/>
            <person name="Nikitin M.A."/>
            <person name="Logacheva M.D."/>
            <person name="Penin A."/>
            <person name="Aleoshin V."/>
            <person name="Panchin Y.V."/>
        </authorList>
    </citation>
    <scope>NUCLEOTIDE SEQUENCE [LARGE SCALE GENOMIC DNA]</scope>
    <source>
        <strain evidence="20">Intl2013</strain>
        <tissue evidence="20">Whole animal</tissue>
    </source>
</reference>
<evidence type="ECO:0000256" key="10">
    <source>
        <dbReference type="ARBA" id="ARBA00022691"/>
    </source>
</evidence>
<dbReference type="GO" id="GO:0030170">
    <property type="term" value="F:pyridoxal phosphate binding"/>
    <property type="evidence" value="ECO:0007669"/>
    <property type="project" value="InterPro"/>
</dbReference>
<dbReference type="EC" id="2.8.1.7" evidence="7"/>
<evidence type="ECO:0000256" key="15">
    <source>
        <dbReference type="ARBA" id="ARBA00031690"/>
    </source>
</evidence>
<dbReference type="PANTHER" id="PTHR11601">
    <property type="entry name" value="CYSTEINE DESULFURYLASE FAMILY MEMBER"/>
    <property type="match status" value="1"/>
</dbReference>
<dbReference type="InterPro" id="IPR000192">
    <property type="entry name" value="Aminotrans_V_dom"/>
</dbReference>
<evidence type="ECO:0000256" key="3">
    <source>
        <dbReference type="ARBA" id="ARBA00005156"/>
    </source>
</evidence>
<dbReference type="FunFam" id="3.40.50.11840:FF:000001">
    <property type="entry name" value="2-(3-amino-3-carboxypropyl)histidine synthase subunit 1"/>
    <property type="match status" value="1"/>
</dbReference>
<dbReference type="InterPro" id="IPR015421">
    <property type="entry name" value="PyrdxlP-dep_Trfase_major"/>
</dbReference>
<evidence type="ECO:0000259" key="19">
    <source>
        <dbReference type="Pfam" id="PF00266"/>
    </source>
</evidence>
<dbReference type="FunFam" id="3.40.50.11860:FF:000002">
    <property type="entry name" value="2-(3-amino-3-carboxypropyl)histidine synthase subunit 1"/>
    <property type="match status" value="1"/>
</dbReference>
<dbReference type="Gene3D" id="3.40.50.11850">
    <property type="entry name" value="Diphthamide synthesis DPH1/DPH2 domain 2"/>
    <property type="match status" value="1"/>
</dbReference>
<comment type="cofactor">
    <cofactor evidence="2">
        <name>[4Fe-4S] cluster</name>
        <dbReference type="ChEBI" id="CHEBI:49883"/>
    </cofactor>
</comment>
<evidence type="ECO:0000256" key="13">
    <source>
        <dbReference type="ARBA" id="ARBA00023004"/>
    </source>
</evidence>
<evidence type="ECO:0000256" key="11">
    <source>
        <dbReference type="ARBA" id="ARBA00022723"/>
    </source>
</evidence>
<keyword evidence="12" id="KW-0663">Pyridoxal phosphate</keyword>
<evidence type="ECO:0000256" key="14">
    <source>
        <dbReference type="ARBA" id="ARBA00023014"/>
    </source>
</evidence>
<feature type="domain" description="Aminotransferase class V" evidence="19">
    <location>
        <begin position="399"/>
        <end position="758"/>
    </location>
</feature>
<dbReference type="Proteomes" id="UP000078046">
    <property type="component" value="Unassembled WGS sequence"/>
</dbReference>
<dbReference type="InterPro" id="IPR015422">
    <property type="entry name" value="PyrdxlP-dep_Trfase_small"/>
</dbReference>
<dbReference type="GO" id="GO:0046872">
    <property type="term" value="F:metal ion binding"/>
    <property type="evidence" value="ECO:0007669"/>
    <property type="project" value="UniProtKB-KW"/>
</dbReference>
<keyword evidence="11" id="KW-0479">Metal-binding</keyword>
<dbReference type="AlphaFoldDB" id="A0A177BCH0"/>
<keyword evidence="13" id="KW-0408">Iron</keyword>
<dbReference type="SFLD" id="SFLDS00032">
    <property type="entry name" value="Radical_SAM_3-amino-3-carboxyp"/>
    <property type="match status" value="1"/>
</dbReference>
<comment type="similarity">
    <text evidence="5">Belongs to the DPH1/DPH2 family. DPH1 subfamily.</text>
</comment>
<comment type="pathway">
    <text evidence="3">Protein modification; peptidyl-diphthamide biosynthesis.</text>
</comment>
<dbReference type="SUPFAM" id="SSF53383">
    <property type="entry name" value="PLP-dependent transferases"/>
    <property type="match status" value="1"/>
</dbReference>
<dbReference type="NCBIfam" id="NF010611">
    <property type="entry name" value="PRK14012.1"/>
    <property type="match status" value="1"/>
</dbReference>
<evidence type="ECO:0000256" key="16">
    <source>
        <dbReference type="ARBA" id="ARBA00032574"/>
    </source>
</evidence>
<dbReference type="InterPro" id="IPR042265">
    <property type="entry name" value="DPH1/DPH2_3"/>
</dbReference>
<evidence type="ECO:0000256" key="5">
    <source>
        <dbReference type="ARBA" id="ARBA00010173"/>
    </source>
</evidence>
<dbReference type="EC" id="2.5.1.108" evidence="6"/>
<dbReference type="GO" id="GO:0090560">
    <property type="term" value="F:2-(3-amino-3-carboxypropyl)histidine synthase activity"/>
    <property type="evidence" value="ECO:0007669"/>
    <property type="project" value="UniProtKB-EC"/>
</dbReference>
<dbReference type="GO" id="GO:0044571">
    <property type="term" value="P:[2Fe-2S] cluster assembly"/>
    <property type="evidence" value="ECO:0007669"/>
    <property type="project" value="InterPro"/>
</dbReference>
<sequence>MRNVIPDEILFDTKLNQMISALPSNYNFEIYKTIWHIKKKRVKIVALQFPEGLLLFSMIISDILEEYCGVMVVIMGDVTYGACCIDDYTAKSMNADLLVHYGHSCLLPITKTFHGISYHYVFVSISVDPMHFIETVKLNIDKKFKIAFISIIQFVKAIHYAKQKLCSESYNIILPQAKPLSPGEILGCTSPNIPNDVDIVMYMGDGRFHVESCLIANPHVKTYQYNPYDKKLTRERYNHKRMTTLRQMAIHECRKAKTIGIILGALGRQGSIDIVNTIRQEIINHGRQYIICVMSEVFPMKLSKFENIDAWVEIACPRLAIDWGYAFQKPLLSPYELMKCLNDPILTQHYPMDYYMSKVDKPWTNNSKPSFIQIKTVYQPLIQKCNLSTSPSANTSKPIYLDAQATTQIDPRVLDKMLPYMMSKFGNASSRTHEYGWDSEKAVQDARKHVADLIGANEKEIIFTSGATESGNIAIKGIANFYEHKNHIITSQIEHKCILDSCRFLENKGFKVTYLPVDQNGLVDLQKLEESINDKTALVSIMAVNSEIGVLQDLKTIGSICRKKKVFFHSDIAQCCGKLPLNVNDINADLLSISGHKMYAPKGIGALYVRRKPRVRLEAIQSGGGQERGIRSGTLPTHLIVGIGEAARICSIEMKRDLEHVKKLSNVLISTIMDNCDDIIHNGHPTQNYPGCVNLSFSYVEGESLLMALKDIALSSGSACTSESLEPSYVLRAIGSQEDLAHSSIRFGIGRFTSEEEIIFTAKKCIESVKKLRELSPLWEMVQEGIDIKTIKWTHH</sequence>
<evidence type="ECO:0000256" key="1">
    <source>
        <dbReference type="ARBA" id="ARBA00001933"/>
    </source>
</evidence>
<gene>
    <name evidence="20" type="ORF">A3Q56_00223</name>
</gene>
<dbReference type="Gene3D" id="3.40.640.10">
    <property type="entry name" value="Type I PLP-dependent aspartate aminotransferase-like (Major domain)"/>
    <property type="match status" value="1"/>
</dbReference>
<evidence type="ECO:0000256" key="7">
    <source>
        <dbReference type="ARBA" id="ARBA00012239"/>
    </source>
</evidence>
<dbReference type="InterPro" id="IPR042264">
    <property type="entry name" value="DPH1/DPH2_2"/>
</dbReference>
<comment type="catalytic activity">
    <reaction evidence="18">
        <text>L-histidyl-[translation elongation factor 2] + S-adenosyl-L-methionine = 2-[(3S)-amino-3-carboxypropyl]-L-histidyl-[translation elongation factor 2] + S-methyl-5'-thioadenosine + H(+)</text>
        <dbReference type="Rhea" id="RHEA:36783"/>
        <dbReference type="Rhea" id="RHEA-COMP:9748"/>
        <dbReference type="Rhea" id="RHEA-COMP:9749"/>
        <dbReference type="ChEBI" id="CHEBI:15378"/>
        <dbReference type="ChEBI" id="CHEBI:17509"/>
        <dbReference type="ChEBI" id="CHEBI:29979"/>
        <dbReference type="ChEBI" id="CHEBI:59789"/>
        <dbReference type="ChEBI" id="CHEBI:73995"/>
        <dbReference type="EC" id="2.5.1.108"/>
    </reaction>
</comment>
<dbReference type="GO" id="GO:0031071">
    <property type="term" value="F:cysteine desulfurase activity"/>
    <property type="evidence" value="ECO:0007669"/>
    <property type="project" value="UniProtKB-EC"/>
</dbReference>
<comment type="cofactor">
    <cofactor evidence="1">
        <name>pyridoxal 5'-phosphate</name>
        <dbReference type="ChEBI" id="CHEBI:597326"/>
    </cofactor>
</comment>
<dbReference type="PANTHER" id="PTHR11601:SF34">
    <property type="entry name" value="CYSTEINE DESULFURASE"/>
    <property type="match status" value="1"/>
</dbReference>
<evidence type="ECO:0000313" key="21">
    <source>
        <dbReference type="Proteomes" id="UP000078046"/>
    </source>
</evidence>
<dbReference type="GO" id="GO:0005634">
    <property type="term" value="C:nucleus"/>
    <property type="evidence" value="ECO:0007669"/>
    <property type="project" value="TreeGrafter"/>
</dbReference>
<protein>
    <recommendedName>
        <fullName evidence="8">2-(3-amino-3-carboxypropyl)histidine synthase subunit 1</fullName>
        <ecNumber evidence="6">2.5.1.108</ecNumber>
        <ecNumber evidence="7">2.8.1.7</ecNumber>
    </recommendedName>
    <alternativeName>
        <fullName evidence="16">Diphthamide biosynthesis protein 1</fullName>
    </alternativeName>
    <alternativeName>
        <fullName evidence="17">Diphtheria toxin resistance protein 1</fullName>
    </alternativeName>
    <alternativeName>
        <fullName evidence="15">S-adenosyl-L-methionine:L-histidine 3-amino-3-carboxypropyltransferase 1</fullName>
    </alternativeName>
</protein>
<dbReference type="InterPro" id="IPR042263">
    <property type="entry name" value="DPH1/DPH2_1"/>
</dbReference>
<dbReference type="Pfam" id="PF00266">
    <property type="entry name" value="Aminotran_5"/>
    <property type="match status" value="1"/>
</dbReference>
<dbReference type="OrthoDB" id="10250117at2759"/>
<comment type="similarity">
    <text evidence="4">Belongs to the class-V pyridoxal-phosphate-dependent aminotransferase family. NifS/IscS subfamily.</text>
</comment>
<dbReference type="InterPro" id="IPR010240">
    <property type="entry name" value="Cys_deSase_IscS"/>
</dbReference>
<dbReference type="FunFam" id="3.40.50.11850:FF:000001">
    <property type="entry name" value="2-(3-amino-3-carboxypropyl)histidine synthase subunit 1"/>
    <property type="match status" value="1"/>
</dbReference>